<keyword evidence="2" id="KW-0812">Transmembrane</keyword>
<dbReference type="AlphaFoldDB" id="A0A438MKQ3"/>
<evidence type="ECO:0000256" key="1">
    <source>
        <dbReference type="SAM" id="MobiDB-lite"/>
    </source>
</evidence>
<evidence type="ECO:0000256" key="2">
    <source>
        <dbReference type="SAM" id="Phobius"/>
    </source>
</evidence>
<protein>
    <submittedName>
        <fullName evidence="3">Uncharacterized protein</fullName>
    </submittedName>
</protein>
<feature type="compositionally biased region" description="Pro residues" evidence="1">
    <location>
        <begin position="1"/>
        <end position="14"/>
    </location>
</feature>
<organism evidence="3 4">
    <name type="scientific">Nonomuraea polychroma</name>
    <dbReference type="NCBI Taxonomy" id="46176"/>
    <lineage>
        <taxon>Bacteria</taxon>
        <taxon>Bacillati</taxon>
        <taxon>Actinomycetota</taxon>
        <taxon>Actinomycetes</taxon>
        <taxon>Streptosporangiales</taxon>
        <taxon>Streptosporangiaceae</taxon>
        <taxon>Nonomuraea</taxon>
    </lineage>
</organism>
<feature type="transmembrane region" description="Helical" evidence="2">
    <location>
        <begin position="29"/>
        <end position="55"/>
    </location>
</feature>
<evidence type="ECO:0000313" key="4">
    <source>
        <dbReference type="Proteomes" id="UP000284824"/>
    </source>
</evidence>
<dbReference type="EMBL" id="SAUN01000001">
    <property type="protein sequence ID" value="RVX46276.1"/>
    <property type="molecule type" value="Genomic_DNA"/>
</dbReference>
<name>A0A438MKQ3_9ACTN</name>
<dbReference type="Proteomes" id="UP000284824">
    <property type="component" value="Unassembled WGS sequence"/>
</dbReference>
<keyword evidence="2" id="KW-0472">Membrane</keyword>
<keyword evidence="2" id="KW-1133">Transmembrane helix</keyword>
<comment type="caution">
    <text evidence="3">The sequence shown here is derived from an EMBL/GenBank/DDBJ whole genome shotgun (WGS) entry which is preliminary data.</text>
</comment>
<feature type="region of interest" description="Disordered" evidence="1">
    <location>
        <begin position="1"/>
        <end position="25"/>
    </location>
</feature>
<feature type="transmembrane region" description="Helical" evidence="2">
    <location>
        <begin position="61"/>
        <end position="82"/>
    </location>
</feature>
<accession>A0A438MKQ3</accession>
<proteinExistence type="predicted"/>
<reference evidence="3 4" key="1">
    <citation type="submission" date="2019-01" db="EMBL/GenBank/DDBJ databases">
        <title>Sequencing the genomes of 1000 actinobacteria strains.</title>
        <authorList>
            <person name="Klenk H.-P."/>
        </authorList>
    </citation>
    <scope>NUCLEOTIDE SEQUENCE [LARGE SCALE GENOMIC DNA]</scope>
    <source>
        <strain evidence="3 4">DSM 43925</strain>
    </source>
</reference>
<keyword evidence="4" id="KW-1185">Reference proteome</keyword>
<feature type="transmembrane region" description="Helical" evidence="2">
    <location>
        <begin position="89"/>
        <end position="108"/>
    </location>
</feature>
<gene>
    <name evidence="3" type="ORF">EDD27_9148</name>
</gene>
<evidence type="ECO:0000313" key="3">
    <source>
        <dbReference type="EMBL" id="RVX46276.1"/>
    </source>
</evidence>
<sequence length="118" mass="12289">MPPPPEPPQGPPQGPHQEPHGEPPRRTGLVVGLAFAGFFGYLVVNVITGLVALAFESEVAFGVAAGFLALFGIGLGLVFVLLRRSWSIGLGLGFMIGWALTSIVTAGFCTGLNPELYA</sequence>